<dbReference type="STRING" id="1314776.A0A166D505"/>
<evidence type="ECO:0000313" key="1">
    <source>
        <dbReference type="EMBL" id="KZT38145.1"/>
    </source>
</evidence>
<dbReference type="InterPro" id="IPR051553">
    <property type="entry name" value="Ran_GTPase-activating"/>
</dbReference>
<keyword evidence="2" id="KW-1185">Reference proteome</keyword>
<organism evidence="1 2">
    <name type="scientific">Sistotremastrum suecicum HHB10207 ss-3</name>
    <dbReference type="NCBI Taxonomy" id="1314776"/>
    <lineage>
        <taxon>Eukaryota</taxon>
        <taxon>Fungi</taxon>
        <taxon>Dikarya</taxon>
        <taxon>Basidiomycota</taxon>
        <taxon>Agaricomycotina</taxon>
        <taxon>Agaricomycetes</taxon>
        <taxon>Sistotremastrales</taxon>
        <taxon>Sistotremastraceae</taxon>
        <taxon>Sistotremastrum</taxon>
    </lineage>
</organism>
<reference evidence="1 2" key="1">
    <citation type="journal article" date="2016" name="Mol. Biol. Evol.">
        <title>Comparative Genomics of Early-Diverging Mushroom-Forming Fungi Provides Insights into the Origins of Lignocellulose Decay Capabilities.</title>
        <authorList>
            <person name="Nagy L.G."/>
            <person name="Riley R."/>
            <person name="Tritt A."/>
            <person name="Adam C."/>
            <person name="Daum C."/>
            <person name="Floudas D."/>
            <person name="Sun H."/>
            <person name="Yadav J.S."/>
            <person name="Pangilinan J."/>
            <person name="Larsson K.H."/>
            <person name="Matsuura K."/>
            <person name="Barry K."/>
            <person name="Labutti K."/>
            <person name="Kuo R."/>
            <person name="Ohm R.A."/>
            <person name="Bhattacharya S.S."/>
            <person name="Shirouzu T."/>
            <person name="Yoshinaga Y."/>
            <person name="Martin F.M."/>
            <person name="Grigoriev I.V."/>
            <person name="Hibbett D.S."/>
        </authorList>
    </citation>
    <scope>NUCLEOTIDE SEQUENCE [LARGE SCALE GENOMIC DNA]</scope>
    <source>
        <strain evidence="1 2">HHB10207 ss-3</strain>
    </source>
</reference>
<dbReference type="EMBL" id="KV428069">
    <property type="protein sequence ID" value="KZT38145.1"/>
    <property type="molecule type" value="Genomic_DNA"/>
</dbReference>
<dbReference type="OrthoDB" id="61110at2759"/>
<accession>A0A166D505</accession>
<proteinExistence type="predicted"/>
<dbReference type="AlphaFoldDB" id="A0A166D505"/>
<evidence type="ECO:0008006" key="3">
    <source>
        <dbReference type="Google" id="ProtNLM"/>
    </source>
</evidence>
<protein>
    <recommendedName>
        <fullName evidence="3">RCC1/BLIP-II protein</fullName>
    </recommendedName>
</protein>
<dbReference type="Proteomes" id="UP000076798">
    <property type="component" value="Unassembled WGS sequence"/>
</dbReference>
<dbReference type="PANTHER" id="PTHR45982">
    <property type="entry name" value="REGULATOR OF CHROMOSOME CONDENSATION"/>
    <property type="match status" value="1"/>
</dbReference>
<dbReference type="SUPFAM" id="SSF50985">
    <property type="entry name" value="RCC1/BLIP-II"/>
    <property type="match status" value="1"/>
</dbReference>
<name>A0A166D505_9AGAM</name>
<evidence type="ECO:0000313" key="2">
    <source>
        <dbReference type="Proteomes" id="UP000076798"/>
    </source>
</evidence>
<dbReference type="InterPro" id="IPR009091">
    <property type="entry name" value="RCC1/BLIP-II"/>
</dbReference>
<dbReference type="PANTHER" id="PTHR45982:SF1">
    <property type="entry name" value="REGULATOR OF CHROMOSOME CONDENSATION"/>
    <property type="match status" value="1"/>
</dbReference>
<dbReference type="Gene3D" id="2.130.10.30">
    <property type="entry name" value="Regulator of chromosome condensation 1/beta-lactamase-inhibitor protein II"/>
    <property type="match status" value="1"/>
</dbReference>
<gene>
    <name evidence="1" type="ORF">SISSUDRAFT_782411</name>
</gene>
<sequence>MTSTSWNGSDEFWKRAEQSGTRSNDHCAGHEEAGMRNAEIYTWSDDYDAEGMKLPVASTSTSEPKRVDIPSAEIVDIVAGEHAFYALDNLGRIHAWGQLRKGKTLHRTGFSDARKHTDRPILLNFPGPEPTRIQSIKTGGSIMLALDSNAQIWTFTSWGRPYRLISPLLPFSPSSSSSSPSSTSTPQTRIACSSTGKFCLALLPTGSLFIWYPHSSRWSAALEYANCDFEEQIEERDELRCRASNSISNGNGDGVGVVNCWTWEMEMDPDVLPDIPVDLPFLRWEGELGDEGVRLVDVDVGDGFVVGVTNWGHVLLLRVGENGAIGGWRYVSVIIFHIRRNAERSGPI</sequence>